<comment type="caution">
    <text evidence="2">The sequence shown here is derived from an EMBL/GenBank/DDBJ whole genome shotgun (WGS) entry which is preliminary data.</text>
</comment>
<proteinExistence type="predicted"/>
<keyword evidence="3" id="KW-1185">Reference proteome</keyword>
<reference evidence="2" key="1">
    <citation type="submission" date="2022-07" db="EMBL/GenBank/DDBJ databases">
        <authorList>
            <person name="Macas J."/>
            <person name="Novak P."/>
            <person name="Neumann P."/>
        </authorList>
    </citation>
    <scope>NUCLEOTIDE SEQUENCE</scope>
</reference>
<gene>
    <name evidence="2" type="ORF">CEPIT_LOCUS32135</name>
</gene>
<feature type="transmembrane region" description="Helical" evidence="1">
    <location>
        <begin position="74"/>
        <end position="94"/>
    </location>
</feature>
<dbReference type="Proteomes" id="UP001152523">
    <property type="component" value="Unassembled WGS sequence"/>
</dbReference>
<evidence type="ECO:0000313" key="2">
    <source>
        <dbReference type="EMBL" id="CAH9132376.1"/>
    </source>
</evidence>
<accession>A0AAV0FA63</accession>
<evidence type="ECO:0000256" key="1">
    <source>
        <dbReference type="SAM" id="Phobius"/>
    </source>
</evidence>
<evidence type="ECO:0000313" key="3">
    <source>
        <dbReference type="Proteomes" id="UP001152523"/>
    </source>
</evidence>
<dbReference type="EMBL" id="CAMAPF010000969">
    <property type="protein sequence ID" value="CAH9132376.1"/>
    <property type="molecule type" value="Genomic_DNA"/>
</dbReference>
<keyword evidence="1" id="KW-0812">Transmembrane</keyword>
<name>A0AAV0FA63_9ASTE</name>
<protein>
    <submittedName>
        <fullName evidence="2">Uncharacterized protein</fullName>
    </submittedName>
</protein>
<sequence length="102" mass="11605">MKRLIQSLAWYSKIFEGIEFYKKYAAVCGFDSHIGSKPKDRGRRTHTVIWKYVVRNRQGFKNVAKGNPPEISHAPVVSPVCTAFFILLLIILPVEQVTGNLN</sequence>
<keyword evidence="1" id="KW-1133">Transmembrane helix</keyword>
<keyword evidence="1" id="KW-0472">Membrane</keyword>
<dbReference type="AlphaFoldDB" id="A0AAV0FA63"/>
<organism evidence="2 3">
    <name type="scientific">Cuscuta epithymum</name>
    <dbReference type="NCBI Taxonomy" id="186058"/>
    <lineage>
        <taxon>Eukaryota</taxon>
        <taxon>Viridiplantae</taxon>
        <taxon>Streptophyta</taxon>
        <taxon>Embryophyta</taxon>
        <taxon>Tracheophyta</taxon>
        <taxon>Spermatophyta</taxon>
        <taxon>Magnoliopsida</taxon>
        <taxon>eudicotyledons</taxon>
        <taxon>Gunneridae</taxon>
        <taxon>Pentapetalae</taxon>
        <taxon>asterids</taxon>
        <taxon>lamiids</taxon>
        <taxon>Solanales</taxon>
        <taxon>Convolvulaceae</taxon>
        <taxon>Cuscuteae</taxon>
        <taxon>Cuscuta</taxon>
        <taxon>Cuscuta subgen. Cuscuta</taxon>
    </lineage>
</organism>